<evidence type="ECO:0008006" key="2">
    <source>
        <dbReference type="Google" id="ProtNLM"/>
    </source>
</evidence>
<accession>A0A3B0Y4R5</accession>
<organism evidence="1">
    <name type="scientific">hydrothermal vent metagenome</name>
    <dbReference type="NCBI Taxonomy" id="652676"/>
    <lineage>
        <taxon>unclassified sequences</taxon>
        <taxon>metagenomes</taxon>
        <taxon>ecological metagenomes</taxon>
    </lineage>
</organism>
<reference evidence="1" key="1">
    <citation type="submission" date="2018-06" db="EMBL/GenBank/DDBJ databases">
        <authorList>
            <person name="Zhirakovskaya E."/>
        </authorList>
    </citation>
    <scope>NUCLEOTIDE SEQUENCE</scope>
</reference>
<dbReference type="SUPFAM" id="SSF50118">
    <property type="entry name" value="Cell growth inhibitor/plasmid maintenance toxic component"/>
    <property type="match status" value="1"/>
</dbReference>
<sequence length="145" mass="16698">MAITYHPRPGQILLCDFSQGFREPEMVKSHRPVVVLTPSITGRAKLVTVLALSTKEPDIIMPFHYKMPRNSMPQLGRFQESDTWVKGDMIYTAGFHRLDLIRLGKKDNKTGKRLYFTRKLSREQMREVYACALHGLNLGQLSQHL</sequence>
<protein>
    <recommendedName>
        <fullName evidence="2">Type II toxin-antitoxin system PemK/MazF family toxin</fullName>
    </recommendedName>
</protein>
<dbReference type="InterPro" id="IPR003477">
    <property type="entry name" value="PemK-like"/>
</dbReference>
<dbReference type="EMBL" id="UOFJ01000403">
    <property type="protein sequence ID" value="VAW69179.1"/>
    <property type="molecule type" value="Genomic_DNA"/>
</dbReference>
<dbReference type="Pfam" id="PF02452">
    <property type="entry name" value="PemK_toxin"/>
    <property type="match status" value="1"/>
</dbReference>
<evidence type="ECO:0000313" key="1">
    <source>
        <dbReference type="EMBL" id="VAW69179.1"/>
    </source>
</evidence>
<name>A0A3B0Y4R5_9ZZZZ</name>
<dbReference type="InterPro" id="IPR011067">
    <property type="entry name" value="Plasmid_toxin/cell-grow_inhib"/>
</dbReference>
<dbReference type="AlphaFoldDB" id="A0A3B0Y4R5"/>
<proteinExistence type="predicted"/>
<gene>
    <name evidence="1" type="ORF">MNBD_GAMMA10-104</name>
</gene>
<dbReference type="Gene3D" id="2.30.30.110">
    <property type="match status" value="1"/>
</dbReference>
<dbReference type="GO" id="GO:0003677">
    <property type="term" value="F:DNA binding"/>
    <property type="evidence" value="ECO:0007669"/>
    <property type="project" value="InterPro"/>
</dbReference>